<protein>
    <recommendedName>
        <fullName evidence="2">Hexosyltransferase</fullName>
    </recommendedName>
</protein>
<proteinExistence type="predicted"/>
<evidence type="ECO:0008006" key="2">
    <source>
        <dbReference type="Google" id="ProtNLM"/>
    </source>
</evidence>
<accession>A0A7S3ER66</accession>
<sequence>MRLLARRVVSRCEWQCDRPLTRALLELCFMGRKVRSDLRLHCTAVRLLLLQVALCGHAHLLPRTLALTAFSCKKSGVMRLISGVEKQCHRIPHLRFLMSSYDGDTSCALKMPSCATFTDEVLGHKPMHWLKLLTPSKLEDAQYVWLFDADLALEAFELERALAIMTKTNAALGQPCITASKRSTDYAFLRCAKPMSEMMCEAMHIKQVEVMTPIFTRAAWLHVHRHLLTMLPENYISMVDHGIDMTWCRMLELGAGKRTAPCILMNVSIEHLDSRSMGDWHEAPEKFLLLDELQKRFPNYTRTSPSTRERKGCVIGTVRKH</sequence>
<dbReference type="AlphaFoldDB" id="A0A7S3ER66"/>
<name>A0A7S3ER66_9EUKA</name>
<evidence type="ECO:0000313" key="1">
    <source>
        <dbReference type="EMBL" id="CAE0102827.1"/>
    </source>
</evidence>
<dbReference type="EMBL" id="HBHX01006358">
    <property type="protein sequence ID" value="CAE0102827.1"/>
    <property type="molecule type" value="Transcribed_RNA"/>
</dbReference>
<organism evidence="1">
    <name type="scientific">Haptolina ericina</name>
    <dbReference type="NCBI Taxonomy" id="156174"/>
    <lineage>
        <taxon>Eukaryota</taxon>
        <taxon>Haptista</taxon>
        <taxon>Haptophyta</taxon>
        <taxon>Prymnesiophyceae</taxon>
        <taxon>Prymnesiales</taxon>
        <taxon>Prymnesiaceae</taxon>
        <taxon>Haptolina</taxon>
    </lineage>
</organism>
<reference evidence="1" key="1">
    <citation type="submission" date="2021-01" db="EMBL/GenBank/DDBJ databases">
        <authorList>
            <person name="Corre E."/>
            <person name="Pelletier E."/>
            <person name="Niang G."/>
            <person name="Scheremetjew M."/>
            <person name="Finn R."/>
            <person name="Kale V."/>
            <person name="Holt S."/>
            <person name="Cochrane G."/>
            <person name="Meng A."/>
            <person name="Brown T."/>
            <person name="Cohen L."/>
        </authorList>
    </citation>
    <scope>NUCLEOTIDE SEQUENCE</scope>
    <source>
        <strain evidence="1">CCMP281</strain>
    </source>
</reference>
<dbReference type="Pfam" id="PF05212">
    <property type="entry name" value="DUF707"/>
    <property type="match status" value="1"/>
</dbReference>
<dbReference type="InterPro" id="IPR007877">
    <property type="entry name" value="DUF707"/>
</dbReference>
<gene>
    <name evidence="1" type="ORF">HERI1096_LOCUS3485</name>
</gene>